<dbReference type="OrthoDB" id="3819888at2759"/>
<dbReference type="PRINTS" id="PR00080">
    <property type="entry name" value="SDRFAMILY"/>
</dbReference>
<dbReference type="eggNOG" id="KOG0725">
    <property type="taxonomic scope" value="Eukaryota"/>
</dbReference>
<dbReference type="PROSITE" id="PS00061">
    <property type="entry name" value="ADH_SHORT"/>
    <property type="match status" value="1"/>
</dbReference>
<dbReference type="InterPro" id="IPR036291">
    <property type="entry name" value="NAD(P)-bd_dom_sf"/>
</dbReference>
<dbReference type="InParanoid" id="D8PXD0"/>
<evidence type="ECO:0000256" key="1">
    <source>
        <dbReference type="ARBA" id="ARBA00006484"/>
    </source>
</evidence>
<dbReference type="InterPro" id="IPR020904">
    <property type="entry name" value="Sc_DH/Rdtase_CS"/>
</dbReference>
<evidence type="ECO:0000313" key="4">
    <source>
        <dbReference type="EMBL" id="EFI99060.1"/>
    </source>
</evidence>
<dbReference type="SUPFAM" id="SSF51735">
    <property type="entry name" value="NAD(P)-binding Rossmann-fold domains"/>
    <property type="match status" value="1"/>
</dbReference>
<dbReference type="EMBL" id="GL377304">
    <property type="protein sequence ID" value="EFI99060.1"/>
    <property type="molecule type" value="Genomic_DNA"/>
</dbReference>
<reference evidence="4 5" key="1">
    <citation type="journal article" date="2010" name="Nat. Biotechnol.">
        <title>Genome sequence of the model mushroom Schizophyllum commune.</title>
        <authorList>
            <person name="Ohm R.A."/>
            <person name="de Jong J.F."/>
            <person name="Lugones L.G."/>
            <person name="Aerts A."/>
            <person name="Kothe E."/>
            <person name="Stajich J.E."/>
            <person name="de Vries R.P."/>
            <person name="Record E."/>
            <person name="Levasseur A."/>
            <person name="Baker S.E."/>
            <person name="Bartholomew K.A."/>
            <person name="Coutinho P.M."/>
            <person name="Erdmann S."/>
            <person name="Fowler T.J."/>
            <person name="Gathman A.C."/>
            <person name="Lombard V."/>
            <person name="Henrissat B."/>
            <person name="Knabe N."/>
            <person name="Kuees U."/>
            <person name="Lilly W.W."/>
            <person name="Lindquist E."/>
            <person name="Lucas S."/>
            <person name="Magnuson J.K."/>
            <person name="Piumi F."/>
            <person name="Raudaskoski M."/>
            <person name="Salamov A."/>
            <person name="Schmutz J."/>
            <person name="Schwarze F.W.M.R."/>
            <person name="vanKuyk P.A."/>
            <person name="Horton J.S."/>
            <person name="Grigoriev I.V."/>
            <person name="Woesten H.A.B."/>
        </authorList>
    </citation>
    <scope>NUCLEOTIDE SEQUENCE [LARGE SCALE GENOMIC DNA]</scope>
    <source>
        <strain evidence="5">H4-8 / FGSC 9210</strain>
    </source>
</reference>
<evidence type="ECO:0008006" key="6">
    <source>
        <dbReference type="Google" id="ProtNLM"/>
    </source>
</evidence>
<dbReference type="FunFam" id="3.40.50.720:FF:000084">
    <property type="entry name" value="Short-chain dehydrogenase reductase"/>
    <property type="match status" value="1"/>
</dbReference>
<comment type="similarity">
    <text evidence="1">Belongs to the short-chain dehydrogenases/reductases (SDR) family.</text>
</comment>
<keyword evidence="3" id="KW-0560">Oxidoreductase</keyword>
<protein>
    <recommendedName>
        <fullName evidence="6">NAD(P)-binding protein</fullName>
    </recommendedName>
</protein>
<dbReference type="PANTHER" id="PTHR43618:SF4">
    <property type="entry name" value="SHORT CHAIN DEHYDROGENASE_REDUCTASE FAMILY (AFU_ORTHOLOGUE AFUA_7G04540)"/>
    <property type="match status" value="1"/>
</dbReference>
<dbReference type="Gene3D" id="3.40.50.720">
    <property type="entry name" value="NAD(P)-binding Rossmann-like Domain"/>
    <property type="match status" value="1"/>
</dbReference>
<evidence type="ECO:0000313" key="5">
    <source>
        <dbReference type="Proteomes" id="UP000007431"/>
    </source>
</evidence>
<proteinExistence type="inferred from homology"/>
<keyword evidence="2" id="KW-0521">NADP</keyword>
<evidence type="ECO:0000256" key="3">
    <source>
        <dbReference type="ARBA" id="ARBA00023002"/>
    </source>
</evidence>
<organism evidence="5">
    <name type="scientific">Schizophyllum commune (strain H4-8 / FGSC 9210)</name>
    <name type="common">Split gill fungus</name>
    <dbReference type="NCBI Taxonomy" id="578458"/>
    <lineage>
        <taxon>Eukaryota</taxon>
        <taxon>Fungi</taxon>
        <taxon>Dikarya</taxon>
        <taxon>Basidiomycota</taxon>
        <taxon>Agaricomycotina</taxon>
        <taxon>Agaricomycetes</taxon>
        <taxon>Agaricomycetidae</taxon>
        <taxon>Agaricales</taxon>
        <taxon>Schizophyllaceae</taxon>
        <taxon>Schizophyllum</taxon>
    </lineage>
</organism>
<name>D8PXD0_SCHCM</name>
<dbReference type="CDD" id="cd05233">
    <property type="entry name" value="SDR_c"/>
    <property type="match status" value="1"/>
</dbReference>
<dbReference type="KEGG" id="scm:SCHCO_02616038"/>
<dbReference type="HOGENOM" id="CLU_010194_12_1_1"/>
<dbReference type="PANTHER" id="PTHR43618">
    <property type="entry name" value="7-ALPHA-HYDROXYSTEROID DEHYDROGENASE"/>
    <property type="match status" value="1"/>
</dbReference>
<dbReference type="RefSeq" id="XP_003033963.1">
    <property type="nucleotide sequence ID" value="XM_003033917.1"/>
</dbReference>
<dbReference type="OMA" id="CKGLVVN"/>
<dbReference type="AlphaFoldDB" id="D8PXD0"/>
<dbReference type="Proteomes" id="UP000007431">
    <property type="component" value="Unassembled WGS sequence"/>
</dbReference>
<gene>
    <name evidence="4" type="ORF">SCHCODRAFT_233589</name>
</gene>
<accession>D8PXD0</accession>
<evidence type="ECO:0000256" key="2">
    <source>
        <dbReference type="ARBA" id="ARBA00022857"/>
    </source>
</evidence>
<sequence>MSYISELFGVEGRVVVITGGGSGLGYHMAEAFVKSGSKVYITGRREHVLKESTEKLNKLGPGTAAYFSADLTSPDDIKKLVAHIESREEVVDVLINNSGIAFADPAVSHMDTIERLQGVFSNSDPAAWDKVYRTNVWGPFAVTIAFLHLLAAAAKARPNEGRGSVIMISSTNSNSWNPYMTTLAYNSSKTALNLVTKILAAKVYPHGIRINILSPGPFPTDMNDPNSEEGMTNPSNYHRLPMGRPGNKDEIAGAALYFASKASSFTHGADLLVDGGLALIQNGTNKIQP</sequence>
<dbReference type="VEuPathDB" id="FungiDB:SCHCODRAFT_02616038"/>
<dbReference type="PRINTS" id="PR00081">
    <property type="entry name" value="GDHRDH"/>
</dbReference>
<dbReference type="InterPro" id="IPR052178">
    <property type="entry name" value="Sec_Metab_Biosynth_SDR"/>
</dbReference>
<dbReference type="GO" id="GO:0016491">
    <property type="term" value="F:oxidoreductase activity"/>
    <property type="evidence" value="ECO:0007669"/>
    <property type="project" value="UniProtKB-KW"/>
</dbReference>
<keyword evidence="5" id="KW-1185">Reference proteome</keyword>
<dbReference type="GeneID" id="9585749"/>
<dbReference type="Pfam" id="PF13561">
    <property type="entry name" value="adh_short_C2"/>
    <property type="match status" value="1"/>
</dbReference>
<dbReference type="InterPro" id="IPR002347">
    <property type="entry name" value="SDR_fam"/>
</dbReference>